<dbReference type="OrthoDB" id="2132010at2759"/>
<dbReference type="AlphaFoldDB" id="A0A1L7XVC8"/>
<evidence type="ECO:0000256" key="1">
    <source>
        <dbReference type="SAM" id="MobiDB-lite"/>
    </source>
</evidence>
<feature type="region of interest" description="Disordered" evidence="1">
    <location>
        <begin position="11"/>
        <end position="92"/>
    </location>
</feature>
<protein>
    <recommendedName>
        <fullName evidence="4">Biotrophy-associated secreted protein 2</fullName>
    </recommendedName>
</protein>
<reference evidence="2 3" key="1">
    <citation type="submission" date="2016-03" db="EMBL/GenBank/DDBJ databases">
        <authorList>
            <person name="Ploux O."/>
        </authorList>
    </citation>
    <scope>NUCLEOTIDE SEQUENCE [LARGE SCALE GENOMIC DNA]</scope>
    <source>
        <strain evidence="2 3">UAMH 11012</strain>
    </source>
</reference>
<sequence>MKAFTVLSLLNSAPPSNSSAANASATPTAKAGAAPTQPVSVPTQEHDPGAPTQKGKTGCGFSSTGATLRRETSAAATSPANGGPAFDPAGAKNVGNGAGQQFIGGQCLSGADCQSTCCAGPSGICSGLGAQTQNGKTGCGFVSTKKLLRA</sequence>
<organism evidence="2 3">
    <name type="scientific">Phialocephala subalpina</name>
    <dbReference type="NCBI Taxonomy" id="576137"/>
    <lineage>
        <taxon>Eukaryota</taxon>
        <taxon>Fungi</taxon>
        <taxon>Dikarya</taxon>
        <taxon>Ascomycota</taxon>
        <taxon>Pezizomycotina</taxon>
        <taxon>Leotiomycetes</taxon>
        <taxon>Helotiales</taxon>
        <taxon>Mollisiaceae</taxon>
        <taxon>Phialocephala</taxon>
        <taxon>Phialocephala fortinii species complex</taxon>
    </lineage>
</organism>
<evidence type="ECO:0008006" key="4">
    <source>
        <dbReference type="Google" id="ProtNLM"/>
    </source>
</evidence>
<dbReference type="EMBL" id="FJOG01000062">
    <property type="protein sequence ID" value="CZR68959.1"/>
    <property type="molecule type" value="Genomic_DNA"/>
</dbReference>
<feature type="compositionally biased region" description="Low complexity" evidence="1">
    <location>
        <begin position="11"/>
        <end position="36"/>
    </location>
</feature>
<evidence type="ECO:0000313" key="2">
    <source>
        <dbReference type="EMBL" id="CZR68959.1"/>
    </source>
</evidence>
<accession>A0A1L7XVC8</accession>
<keyword evidence="3" id="KW-1185">Reference proteome</keyword>
<dbReference type="Proteomes" id="UP000184330">
    <property type="component" value="Unassembled WGS sequence"/>
</dbReference>
<gene>
    <name evidence="2" type="ORF">PAC_18860</name>
</gene>
<name>A0A1L7XVC8_9HELO</name>
<proteinExistence type="predicted"/>
<evidence type="ECO:0000313" key="3">
    <source>
        <dbReference type="Proteomes" id="UP000184330"/>
    </source>
</evidence>